<dbReference type="OrthoDB" id="3357985at2759"/>
<evidence type="ECO:0000313" key="2">
    <source>
        <dbReference type="Proteomes" id="UP000053424"/>
    </source>
</evidence>
<reference evidence="2" key="2">
    <citation type="submission" date="2015-01" db="EMBL/GenBank/DDBJ databases">
        <title>Evolutionary Origins and Diversification of the Mycorrhizal Mutualists.</title>
        <authorList>
            <consortium name="DOE Joint Genome Institute"/>
            <consortium name="Mycorrhizal Genomics Consortium"/>
            <person name="Kohler A."/>
            <person name="Kuo A."/>
            <person name="Nagy L.G."/>
            <person name="Floudas D."/>
            <person name="Copeland A."/>
            <person name="Barry K.W."/>
            <person name="Cichocki N."/>
            <person name="Veneault-Fourrey C."/>
            <person name="LaButti K."/>
            <person name="Lindquist E.A."/>
            <person name="Lipzen A."/>
            <person name="Lundell T."/>
            <person name="Morin E."/>
            <person name="Murat C."/>
            <person name="Riley R."/>
            <person name="Ohm R."/>
            <person name="Sun H."/>
            <person name="Tunlid A."/>
            <person name="Henrissat B."/>
            <person name="Grigoriev I.V."/>
            <person name="Hibbett D.S."/>
            <person name="Martin F."/>
        </authorList>
    </citation>
    <scope>NUCLEOTIDE SEQUENCE [LARGE SCALE GENOMIC DNA]</scope>
    <source>
        <strain evidence="2">h7</strain>
    </source>
</reference>
<sequence>MMIKSTPAPAPFDHVDADVILRSSDKEPVDFRTFKLLLSLSSPFFAEIFTLPQPTGTSIYSDECADISRGVAVIQMAEDHGTLRQLLGFCLPVSVHEMPRFSSFLEIQKVTEAACKFEMDGLLRYLREQLVLPRFIESQPLRVFAIAYRYGWDVEARKAARYMLRHPMNTPFVSELEFISGATFYRLQEYHRMCGEVASSRALLQPALAECHDVWTWIVCKKCPPAWNVQSRNFPDARKWWAQWIEDIAEELRTKPWGETVRKWDLQSKAIGQAAACPNCGKRAREDLEAFSQMLAVEIERDVSSVDLDLTFDDWSSASPTVV</sequence>
<dbReference type="AlphaFoldDB" id="A0A0C2XQ02"/>
<dbReference type="InterPro" id="IPR011333">
    <property type="entry name" value="SKP1/BTB/POZ_sf"/>
</dbReference>
<name>A0A0C2XQ02_HEBCY</name>
<dbReference type="HOGENOM" id="CLU_052397_0_1_1"/>
<evidence type="ECO:0008006" key="3">
    <source>
        <dbReference type="Google" id="ProtNLM"/>
    </source>
</evidence>
<reference evidence="1 2" key="1">
    <citation type="submission" date="2014-04" db="EMBL/GenBank/DDBJ databases">
        <authorList>
            <consortium name="DOE Joint Genome Institute"/>
            <person name="Kuo A."/>
            <person name="Gay G."/>
            <person name="Dore J."/>
            <person name="Kohler A."/>
            <person name="Nagy L.G."/>
            <person name="Floudas D."/>
            <person name="Copeland A."/>
            <person name="Barry K.W."/>
            <person name="Cichocki N."/>
            <person name="Veneault-Fourrey C."/>
            <person name="LaButti K."/>
            <person name="Lindquist E.A."/>
            <person name="Lipzen A."/>
            <person name="Lundell T."/>
            <person name="Morin E."/>
            <person name="Murat C."/>
            <person name="Sun H."/>
            <person name="Tunlid A."/>
            <person name="Henrissat B."/>
            <person name="Grigoriev I.V."/>
            <person name="Hibbett D.S."/>
            <person name="Martin F."/>
            <person name="Nordberg H.P."/>
            <person name="Cantor M.N."/>
            <person name="Hua S.X."/>
        </authorList>
    </citation>
    <scope>NUCLEOTIDE SEQUENCE [LARGE SCALE GENOMIC DNA]</scope>
    <source>
        <strain evidence="2">h7</strain>
    </source>
</reference>
<evidence type="ECO:0000313" key="1">
    <source>
        <dbReference type="EMBL" id="KIM39683.1"/>
    </source>
</evidence>
<dbReference type="STRING" id="686832.A0A0C2XQ02"/>
<gene>
    <name evidence="1" type="ORF">M413DRAFT_29364</name>
</gene>
<organism evidence="1 2">
    <name type="scientific">Hebeloma cylindrosporum</name>
    <dbReference type="NCBI Taxonomy" id="76867"/>
    <lineage>
        <taxon>Eukaryota</taxon>
        <taxon>Fungi</taxon>
        <taxon>Dikarya</taxon>
        <taxon>Basidiomycota</taxon>
        <taxon>Agaricomycotina</taxon>
        <taxon>Agaricomycetes</taxon>
        <taxon>Agaricomycetidae</taxon>
        <taxon>Agaricales</taxon>
        <taxon>Agaricineae</taxon>
        <taxon>Hymenogastraceae</taxon>
        <taxon>Hebeloma</taxon>
    </lineage>
</organism>
<accession>A0A0C2XQ02</accession>
<keyword evidence="2" id="KW-1185">Reference proteome</keyword>
<protein>
    <recommendedName>
        <fullName evidence="3">BTB domain-containing protein</fullName>
    </recommendedName>
</protein>
<dbReference type="EMBL" id="KN831785">
    <property type="protein sequence ID" value="KIM39683.1"/>
    <property type="molecule type" value="Genomic_DNA"/>
</dbReference>
<dbReference type="Gene3D" id="3.30.710.10">
    <property type="entry name" value="Potassium Channel Kv1.1, Chain A"/>
    <property type="match status" value="1"/>
</dbReference>
<dbReference type="Proteomes" id="UP000053424">
    <property type="component" value="Unassembled WGS sequence"/>
</dbReference>
<proteinExistence type="predicted"/>